<protein>
    <submittedName>
        <fullName evidence="3">mRNA interferase MazF</fullName>
    </submittedName>
</protein>
<dbReference type="SUPFAM" id="SSF50118">
    <property type="entry name" value="Cell growth inhibitor/plasmid maintenance toxic component"/>
    <property type="match status" value="1"/>
</dbReference>
<comment type="similarity">
    <text evidence="1">Belongs to the PemK/MazF family.</text>
</comment>
<evidence type="ECO:0000256" key="1">
    <source>
        <dbReference type="ARBA" id="ARBA00007521"/>
    </source>
</evidence>
<gene>
    <name evidence="3" type="ORF">SAMN05216313_10393</name>
</gene>
<evidence type="ECO:0000313" key="3">
    <source>
        <dbReference type="EMBL" id="SET21480.1"/>
    </source>
</evidence>
<dbReference type="GO" id="GO:0003677">
    <property type="term" value="F:DNA binding"/>
    <property type="evidence" value="ECO:0007669"/>
    <property type="project" value="InterPro"/>
</dbReference>
<accession>A0A1I0CPN5</accession>
<dbReference type="STRING" id="460384.SAMN05216313_10393"/>
<dbReference type="EMBL" id="FOIM01000003">
    <property type="protein sequence ID" value="SET21480.1"/>
    <property type="molecule type" value="Genomic_DNA"/>
</dbReference>
<dbReference type="Pfam" id="PF02452">
    <property type="entry name" value="PemK_toxin"/>
    <property type="match status" value="1"/>
</dbReference>
<dbReference type="AlphaFoldDB" id="A0A1I0CPN5"/>
<dbReference type="InterPro" id="IPR011067">
    <property type="entry name" value="Plasmid_toxin/cell-grow_inhib"/>
</dbReference>
<evidence type="ECO:0000256" key="2">
    <source>
        <dbReference type="ARBA" id="ARBA00022649"/>
    </source>
</evidence>
<name>A0A1I0CPN5_9FIRM</name>
<dbReference type="RefSeq" id="WP_092361052.1">
    <property type="nucleotide sequence ID" value="NZ_FOIM01000003.1"/>
</dbReference>
<dbReference type="Proteomes" id="UP000198508">
    <property type="component" value="Unassembled WGS sequence"/>
</dbReference>
<keyword evidence="2" id="KW-1277">Toxin-antitoxin system</keyword>
<dbReference type="InterPro" id="IPR003477">
    <property type="entry name" value="PemK-like"/>
</dbReference>
<proteinExistence type="inferred from homology"/>
<reference evidence="4" key="1">
    <citation type="submission" date="2016-10" db="EMBL/GenBank/DDBJ databases">
        <authorList>
            <person name="Varghese N."/>
            <person name="Submissions S."/>
        </authorList>
    </citation>
    <scope>NUCLEOTIDE SEQUENCE [LARGE SCALE GENOMIC DNA]</scope>
    <source>
        <strain evidence="4">NLAE-zl-G277</strain>
    </source>
</reference>
<dbReference type="Gene3D" id="2.30.30.110">
    <property type="match status" value="1"/>
</dbReference>
<keyword evidence="4" id="KW-1185">Reference proteome</keyword>
<evidence type="ECO:0000313" key="4">
    <source>
        <dbReference type="Proteomes" id="UP000198508"/>
    </source>
</evidence>
<organism evidence="3 4">
    <name type="scientific">Enterocloster lavalensis</name>
    <dbReference type="NCBI Taxonomy" id="460384"/>
    <lineage>
        <taxon>Bacteria</taxon>
        <taxon>Bacillati</taxon>
        <taxon>Bacillota</taxon>
        <taxon>Clostridia</taxon>
        <taxon>Lachnospirales</taxon>
        <taxon>Lachnospiraceae</taxon>
        <taxon>Enterocloster</taxon>
    </lineage>
</organism>
<sequence length="99" mass="11179">MLPIEQGDILSIEKIKEPVLIVSKNFFNAAKVAIVCPVVKSTIPDPLHIKIAAKNVDGFVLCEQMKLLDLKVRGFKKLDRINYHDIINITDAIQSIFDY</sequence>
<dbReference type="GeneID" id="93279727"/>